<dbReference type="GO" id="GO:0003700">
    <property type="term" value="F:DNA-binding transcription factor activity"/>
    <property type="evidence" value="ECO:0007669"/>
    <property type="project" value="InterPro"/>
</dbReference>
<organism evidence="4">
    <name type="scientific">Auxenochlorella protothecoides</name>
    <name type="common">Green microalga</name>
    <name type="synonym">Chlorella protothecoides</name>
    <dbReference type="NCBI Taxonomy" id="3075"/>
    <lineage>
        <taxon>Eukaryota</taxon>
        <taxon>Viridiplantae</taxon>
        <taxon>Chlorophyta</taxon>
        <taxon>core chlorophytes</taxon>
        <taxon>Trebouxiophyceae</taxon>
        <taxon>Chlorellales</taxon>
        <taxon>Chlorellaceae</taxon>
        <taxon>Auxenochlorella</taxon>
    </lineage>
</organism>
<evidence type="ECO:0000259" key="3">
    <source>
        <dbReference type="PROSITE" id="PS00036"/>
    </source>
</evidence>
<feature type="region of interest" description="Disordered" evidence="2">
    <location>
        <begin position="1"/>
        <end position="60"/>
    </location>
</feature>
<gene>
    <name evidence="4" type="ORF">g.28345</name>
</gene>
<accession>A0A1D2A7T9</accession>
<feature type="compositionally biased region" description="Basic and acidic residues" evidence="2">
    <location>
        <begin position="41"/>
        <end position="53"/>
    </location>
</feature>
<protein>
    <recommendedName>
        <fullName evidence="3">BZIP domain-containing protein</fullName>
    </recommendedName>
</protein>
<sequence>MDEGLAKTGPDGILSRGASGIESNSDAPTSSEQCMTGASTENDHRRRNRESQQRFRQRQKVVHDAHLKRLYALDAEADRLLDENEALKESIASQFRRLHVRLAMLAVFEATPSSKSDLQSLLGPQDIPALPDYMADEEPLPTSVHGIVTGPEEEVEEVQAEQHAPAKPAQPHQPTGTLYEMAAKICTVDDLLHFNDAWKMQNRLNVSSYQANPTPETQSTVEANLWFQLKTMERLMLQDMNLVQGMMRHKYSEQGYQDDLWEKIAVRGGCCTVLGRLEPPAHAVQCVPGTAMRLIHRVQPRGLEDPVAPAPTPASPLRDLLAPCNAEALRGQAALRRRAANQQGAQSPRGDHCRGPPGQARRVCRAGEADLPVRAGGRGPDWGRRRLPPDAPGCDGGAGCLRPRHGCSWRRLRGAYN</sequence>
<feature type="coiled-coil region" evidence="1">
    <location>
        <begin position="70"/>
        <end position="97"/>
    </location>
</feature>
<keyword evidence="1" id="KW-0175">Coiled coil</keyword>
<dbReference type="PROSITE" id="PS00036">
    <property type="entry name" value="BZIP_BASIC"/>
    <property type="match status" value="1"/>
</dbReference>
<dbReference type="InterPro" id="IPR004827">
    <property type="entry name" value="bZIP"/>
</dbReference>
<feature type="compositionally biased region" description="Low complexity" evidence="2">
    <location>
        <begin position="336"/>
        <end position="346"/>
    </location>
</feature>
<dbReference type="EMBL" id="GDKF01003352">
    <property type="protein sequence ID" value="JAT75270.1"/>
    <property type="molecule type" value="Transcribed_RNA"/>
</dbReference>
<feature type="region of interest" description="Disordered" evidence="2">
    <location>
        <begin position="336"/>
        <end position="360"/>
    </location>
</feature>
<proteinExistence type="predicted"/>
<feature type="region of interest" description="Disordered" evidence="2">
    <location>
        <begin position="153"/>
        <end position="174"/>
    </location>
</feature>
<name>A0A1D2A7T9_AUXPR</name>
<feature type="domain" description="BZIP" evidence="3">
    <location>
        <begin position="45"/>
        <end position="58"/>
    </location>
</feature>
<feature type="compositionally biased region" description="Low complexity" evidence="2">
    <location>
        <begin position="161"/>
        <end position="174"/>
    </location>
</feature>
<reference evidence="4" key="1">
    <citation type="submission" date="2015-08" db="EMBL/GenBank/DDBJ databases">
        <authorList>
            <person name="Babu N.S."/>
            <person name="Beckwith C.J."/>
            <person name="Beseler K.G."/>
            <person name="Brison A."/>
            <person name="Carone J.V."/>
            <person name="Caskin T.P."/>
            <person name="Diamond M."/>
            <person name="Durham M.E."/>
            <person name="Foxe J.M."/>
            <person name="Go M."/>
            <person name="Henderson B.A."/>
            <person name="Jones I.B."/>
            <person name="McGettigan J.A."/>
            <person name="Micheletti S.J."/>
            <person name="Nasrallah M.E."/>
            <person name="Ortiz D."/>
            <person name="Piller C.R."/>
            <person name="Privatt S.R."/>
            <person name="Schneider S.L."/>
            <person name="Sharp S."/>
            <person name="Smith T.C."/>
            <person name="Stanton J.D."/>
            <person name="Ullery H.E."/>
            <person name="Wilson R.J."/>
            <person name="Serrano M.G."/>
            <person name="Buck G."/>
            <person name="Lee V."/>
            <person name="Wang Y."/>
            <person name="Carvalho R."/>
            <person name="Voegtly L."/>
            <person name="Shi R."/>
            <person name="Duckworth R."/>
            <person name="Johnson A."/>
            <person name="Loviza R."/>
            <person name="Walstead R."/>
            <person name="Shah Z."/>
            <person name="Kiflezghi M."/>
            <person name="Wade K."/>
            <person name="Ball S.L."/>
            <person name="Bradley K.W."/>
            <person name="Asai D.J."/>
            <person name="Bowman C.A."/>
            <person name="Russell D.A."/>
            <person name="Pope W.H."/>
            <person name="Jacobs-Sera D."/>
            <person name="Hendrix R.W."/>
            <person name="Hatfull G.F."/>
        </authorList>
    </citation>
    <scope>NUCLEOTIDE SEQUENCE</scope>
</reference>
<feature type="compositionally biased region" description="Polar residues" evidence="2">
    <location>
        <begin position="21"/>
        <end position="40"/>
    </location>
</feature>
<evidence type="ECO:0000256" key="2">
    <source>
        <dbReference type="SAM" id="MobiDB-lite"/>
    </source>
</evidence>
<evidence type="ECO:0000313" key="4">
    <source>
        <dbReference type="EMBL" id="JAT75270.1"/>
    </source>
</evidence>
<evidence type="ECO:0000256" key="1">
    <source>
        <dbReference type="SAM" id="Coils"/>
    </source>
</evidence>
<dbReference type="AlphaFoldDB" id="A0A1D2A7T9"/>
<dbReference type="CDD" id="cd14686">
    <property type="entry name" value="bZIP"/>
    <property type="match status" value="1"/>
</dbReference>